<dbReference type="InterPro" id="IPR041698">
    <property type="entry name" value="Methyltransf_25"/>
</dbReference>
<dbReference type="OrthoDB" id="9811589at2"/>
<dbReference type="RefSeq" id="WP_131918302.1">
    <property type="nucleotide sequence ID" value="NZ_JAOQNU010000004.1"/>
</dbReference>
<dbReference type="PANTHER" id="PTHR43591:SF110">
    <property type="entry name" value="RHODANESE DOMAIN-CONTAINING PROTEIN"/>
    <property type="match status" value="1"/>
</dbReference>
<organism evidence="2 3">
    <name type="scientific">Heliophilum fasciatum</name>
    <dbReference type="NCBI Taxonomy" id="35700"/>
    <lineage>
        <taxon>Bacteria</taxon>
        <taxon>Bacillati</taxon>
        <taxon>Bacillota</taxon>
        <taxon>Clostridia</taxon>
        <taxon>Eubacteriales</taxon>
        <taxon>Heliobacteriaceae</taxon>
        <taxon>Heliophilum</taxon>
    </lineage>
</organism>
<dbReference type="EMBL" id="SLXT01000004">
    <property type="protein sequence ID" value="TCP68251.1"/>
    <property type="molecule type" value="Genomic_DNA"/>
</dbReference>
<dbReference type="Proteomes" id="UP000294813">
    <property type="component" value="Unassembled WGS sequence"/>
</dbReference>
<dbReference type="Gene3D" id="2.20.25.110">
    <property type="entry name" value="S-adenosyl-L-methionine-dependent methyltransferases"/>
    <property type="match status" value="1"/>
</dbReference>
<dbReference type="PANTHER" id="PTHR43591">
    <property type="entry name" value="METHYLTRANSFERASE"/>
    <property type="match status" value="1"/>
</dbReference>
<dbReference type="Gene3D" id="3.40.50.150">
    <property type="entry name" value="Vaccinia Virus protein VP39"/>
    <property type="match status" value="1"/>
</dbReference>
<dbReference type="InterPro" id="IPR029063">
    <property type="entry name" value="SAM-dependent_MTases_sf"/>
</dbReference>
<keyword evidence="2" id="KW-0830">Ubiquinone</keyword>
<evidence type="ECO:0000259" key="1">
    <source>
        <dbReference type="Pfam" id="PF13649"/>
    </source>
</evidence>
<proteinExistence type="predicted"/>
<keyword evidence="2" id="KW-0489">Methyltransferase</keyword>
<dbReference type="Pfam" id="PF13649">
    <property type="entry name" value="Methyltransf_25"/>
    <property type="match status" value="1"/>
</dbReference>
<feature type="domain" description="Methyltransferase" evidence="1">
    <location>
        <begin position="39"/>
        <end position="136"/>
    </location>
</feature>
<dbReference type="GO" id="GO:0032259">
    <property type="term" value="P:methylation"/>
    <property type="evidence" value="ECO:0007669"/>
    <property type="project" value="UniProtKB-KW"/>
</dbReference>
<keyword evidence="2" id="KW-0808">Transferase</keyword>
<sequence>MYQQMADVYDRLMSDVDYDGWMQFTEAALQKYNCRPRQILDLACGTGAMTGRLLQAGYRVIGADQSTEMLSVNANRHEDAMQGGQLLLIAQDMRKLELHAPVDAVVCYLDSFNYLTSDTDLQQTFQRIARCLKPGGLLLADMHSETKIAHVLGNETFTEVHDDLVYIWSNTYDADTRTVDMDLLFFVKQEKGLYERFEESHRQTWFSEATIKASLQKAGLPVRGFYGDKQGGPVTESTERYFFIAQREETS</sequence>
<dbReference type="CDD" id="cd02440">
    <property type="entry name" value="AdoMet_MTases"/>
    <property type="match status" value="1"/>
</dbReference>
<gene>
    <name evidence="2" type="ORF">EDD73_104154</name>
</gene>
<keyword evidence="3" id="KW-1185">Reference proteome</keyword>
<evidence type="ECO:0000313" key="2">
    <source>
        <dbReference type="EMBL" id="TCP68251.1"/>
    </source>
</evidence>
<protein>
    <submittedName>
        <fullName evidence="2">Ubiquinone/menaquinone biosynthesis C-methylase UbiE</fullName>
    </submittedName>
</protein>
<name>A0A4R2S788_9FIRM</name>
<comment type="caution">
    <text evidence="2">The sequence shown here is derived from an EMBL/GenBank/DDBJ whole genome shotgun (WGS) entry which is preliminary data.</text>
</comment>
<dbReference type="SUPFAM" id="SSF53335">
    <property type="entry name" value="S-adenosyl-L-methionine-dependent methyltransferases"/>
    <property type="match status" value="1"/>
</dbReference>
<dbReference type="GO" id="GO:0008168">
    <property type="term" value="F:methyltransferase activity"/>
    <property type="evidence" value="ECO:0007669"/>
    <property type="project" value="UniProtKB-KW"/>
</dbReference>
<accession>A0A4R2S788</accession>
<evidence type="ECO:0000313" key="3">
    <source>
        <dbReference type="Proteomes" id="UP000294813"/>
    </source>
</evidence>
<dbReference type="AlphaFoldDB" id="A0A4R2S788"/>
<reference evidence="2 3" key="1">
    <citation type="submission" date="2019-03" db="EMBL/GenBank/DDBJ databases">
        <title>Genomic Encyclopedia of Type Strains, Phase IV (KMG-IV): sequencing the most valuable type-strain genomes for metagenomic binning, comparative biology and taxonomic classification.</title>
        <authorList>
            <person name="Goeker M."/>
        </authorList>
    </citation>
    <scope>NUCLEOTIDE SEQUENCE [LARGE SCALE GENOMIC DNA]</scope>
    <source>
        <strain evidence="2 3">DSM 11170</strain>
    </source>
</reference>